<protein>
    <submittedName>
        <fullName evidence="1">Uncharacterized protein</fullName>
    </submittedName>
</protein>
<feature type="non-terminal residue" evidence="1">
    <location>
        <position position="1"/>
    </location>
</feature>
<sequence length="185" mass="21213">MCSDVDIIAAATLQLHLYPERAKTHTVMLHCRMESGETGALKDLLHAKLNKWPSRTRNKIPTTFQLTRAAVRLTTELHPTIREPVEKIFEIFVQNCVKQGVLPNDNILPFRVIWTKDSPEGELNLGYVVGCGIFLPQHVEFLKHCFVEYGAEACAYTMIRNFNINTITDPERMKKMTMLLRKDLT</sequence>
<dbReference type="Proteomes" id="UP000294933">
    <property type="component" value="Unassembled WGS sequence"/>
</dbReference>
<organism evidence="1 2">
    <name type="scientific">Rickenella mellea</name>
    <dbReference type="NCBI Taxonomy" id="50990"/>
    <lineage>
        <taxon>Eukaryota</taxon>
        <taxon>Fungi</taxon>
        <taxon>Dikarya</taxon>
        <taxon>Basidiomycota</taxon>
        <taxon>Agaricomycotina</taxon>
        <taxon>Agaricomycetes</taxon>
        <taxon>Hymenochaetales</taxon>
        <taxon>Rickenellaceae</taxon>
        <taxon>Rickenella</taxon>
    </lineage>
</organism>
<gene>
    <name evidence="1" type="ORF">BD410DRAFT_791511</name>
</gene>
<evidence type="ECO:0000313" key="2">
    <source>
        <dbReference type="Proteomes" id="UP000294933"/>
    </source>
</evidence>
<dbReference type="AlphaFoldDB" id="A0A4Y7PXL9"/>
<evidence type="ECO:0000313" key="1">
    <source>
        <dbReference type="EMBL" id="TDL19885.1"/>
    </source>
</evidence>
<reference evidence="1 2" key="1">
    <citation type="submission" date="2018-06" db="EMBL/GenBank/DDBJ databases">
        <title>A transcriptomic atlas of mushroom development highlights an independent origin of complex multicellularity.</title>
        <authorList>
            <consortium name="DOE Joint Genome Institute"/>
            <person name="Krizsan K."/>
            <person name="Almasi E."/>
            <person name="Merenyi Z."/>
            <person name="Sahu N."/>
            <person name="Viragh M."/>
            <person name="Koszo T."/>
            <person name="Mondo S."/>
            <person name="Kiss B."/>
            <person name="Balint B."/>
            <person name="Kues U."/>
            <person name="Barry K."/>
            <person name="Hegedus J.C."/>
            <person name="Henrissat B."/>
            <person name="Johnson J."/>
            <person name="Lipzen A."/>
            <person name="Ohm R."/>
            <person name="Nagy I."/>
            <person name="Pangilinan J."/>
            <person name="Yan J."/>
            <person name="Xiong Y."/>
            <person name="Grigoriev I.V."/>
            <person name="Hibbett D.S."/>
            <person name="Nagy L.G."/>
        </authorList>
    </citation>
    <scope>NUCLEOTIDE SEQUENCE [LARGE SCALE GENOMIC DNA]</scope>
    <source>
        <strain evidence="1 2">SZMC22713</strain>
    </source>
</reference>
<name>A0A4Y7PXL9_9AGAM</name>
<dbReference type="VEuPathDB" id="FungiDB:BD410DRAFT_791511"/>
<accession>A0A4Y7PXL9</accession>
<keyword evidence="2" id="KW-1185">Reference proteome</keyword>
<dbReference type="EMBL" id="ML170192">
    <property type="protein sequence ID" value="TDL19885.1"/>
    <property type="molecule type" value="Genomic_DNA"/>
</dbReference>
<feature type="non-terminal residue" evidence="1">
    <location>
        <position position="185"/>
    </location>
</feature>
<proteinExistence type="predicted"/>